<dbReference type="GeneID" id="76152383"/>
<reference evidence="2 3" key="1">
    <citation type="journal article" date="2022" name="DNA Res.">
        <title>Genome analysis of five recently described species of the CUG-Ser clade uncovers Candida theae as a new hybrid lineage with pathogenic potential in the Candida parapsilosis species complex.</title>
        <authorList>
            <person name="Mixao V."/>
            <person name="Del Olmo V."/>
            <person name="Hegedusova E."/>
            <person name="Saus E."/>
            <person name="Pryszcz L."/>
            <person name="Cillingova A."/>
            <person name="Nosek J."/>
            <person name="Gabaldon T."/>
        </authorList>
    </citation>
    <scope>NUCLEOTIDE SEQUENCE [LARGE SCALE GENOMIC DNA]</scope>
    <source>
        <strain evidence="2 3">CBS 12239</strain>
    </source>
</reference>
<proteinExistence type="predicted"/>
<dbReference type="AlphaFoldDB" id="A0AAD5BBD6"/>
<organism evidence="2 3">
    <name type="scientific">Candida theae</name>
    <dbReference type="NCBI Taxonomy" id="1198502"/>
    <lineage>
        <taxon>Eukaryota</taxon>
        <taxon>Fungi</taxon>
        <taxon>Dikarya</taxon>
        <taxon>Ascomycota</taxon>
        <taxon>Saccharomycotina</taxon>
        <taxon>Pichiomycetes</taxon>
        <taxon>Debaryomycetaceae</taxon>
        <taxon>Candida/Lodderomyces clade</taxon>
        <taxon>Candida</taxon>
    </lineage>
</organism>
<dbReference type="RefSeq" id="XP_051607182.1">
    <property type="nucleotide sequence ID" value="XM_051753839.1"/>
</dbReference>
<evidence type="ECO:0000313" key="2">
    <source>
        <dbReference type="EMBL" id="KAI5950376.1"/>
    </source>
</evidence>
<keyword evidence="3" id="KW-1185">Reference proteome</keyword>
<sequence>MVHAKSVTGVRELYIESLNKPNYYDQFVTRKVAETRKSVPQRRKDAMDMKLNPLESLQVEHHCRNDDNNGSGKVEDSNEASGPGPVSTVVGNVESVNEYIVSVSGNESNEDEVNCSLVVSPVSGIETPVTEAPAIEPIEKDVEAAVKSGNKWKKFCLKVKTFGSDIGKPFKSHKARVEPDLQVSETCKKTSRSSRKHVSPHLKALVSRKNKTAKQSCESAVCGEENNLPSVSHVLSPSVSHVLYPPITIFEEGNNPIAANPALPHRRSVLVPVNLAQDDTLSQTGPSDMTPDVFVADSCHKSNVKKFKWKKLFRIKRVSDDSVNKPPAAAAAAVKSPIKMIMKRVGKSVVKEYVKKALTDLLQSWIRHGWQEERTIGTNLN</sequence>
<protein>
    <submittedName>
        <fullName evidence="2">Uncharacterized protein</fullName>
    </submittedName>
</protein>
<evidence type="ECO:0000256" key="1">
    <source>
        <dbReference type="SAM" id="MobiDB-lite"/>
    </source>
</evidence>
<feature type="region of interest" description="Disordered" evidence="1">
    <location>
        <begin position="62"/>
        <end position="89"/>
    </location>
</feature>
<dbReference type="Proteomes" id="UP001204833">
    <property type="component" value="Unassembled WGS sequence"/>
</dbReference>
<comment type="caution">
    <text evidence="2">The sequence shown here is derived from an EMBL/GenBank/DDBJ whole genome shotgun (WGS) entry which is preliminary data.</text>
</comment>
<evidence type="ECO:0000313" key="3">
    <source>
        <dbReference type="Proteomes" id="UP001204833"/>
    </source>
</evidence>
<gene>
    <name evidence="2" type="ORF">KGF57_004339</name>
</gene>
<accession>A0AAD5BBD6</accession>
<dbReference type="EMBL" id="JAIHNG010000157">
    <property type="protein sequence ID" value="KAI5950376.1"/>
    <property type="molecule type" value="Genomic_DNA"/>
</dbReference>
<name>A0AAD5BBD6_9ASCO</name>